<organism evidence="2 3">
    <name type="scientific">Arachis hypogaea</name>
    <name type="common">Peanut</name>
    <dbReference type="NCBI Taxonomy" id="3818"/>
    <lineage>
        <taxon>Eukaryota</taxon>
        <taxon>Viridiplantae</taxon>
        <taxon>Streptophyta</taxon>
        <taxon>Embryophyta</taxon>
        <taxon>Tracheophyta</taxon>
        <taxon>Spermatophyta</taxon>
        <taxon>Magnoliopsida</taxon>
        <taxon>eudicotyledons</taxon>
        <taxon>Gunneridae</taxon>
        <taxon>Pentapetalae</taxon>
        <taxon>rosids</taxon>
        <taxon>fabids</taxon>
        <taxon>Fabales</taxon>
        <taxon>Fabaceae</taxon>
        <taxon>Papilionoideae</taxon>
        <taxon>50 kb inversion clade</taxon>
        <taxon>dalbergioids sensu lato</taxon>
        <taxon>Dalbergieae</taxon>
        <taxon>Pterocarpus clade</taxon>
        <taxon>Arachis</taxon>
    </lineage>
</organism>
<name>A0A445DRR2_ARAHY</name>
<gene>
    <name evidence="2" type="ORF">Ahy_A03g011783</name>
</gene>
<evidence type="ECO:0000313" key="2">
    <source>
        <dbReference type="EMBL" id="RYR65863.1"/>
    </source>
</evidence>
<dbReference type="EMBL" id="SDMP01000003">
    <property type="protein sequence ID" value="RYR65863.1"/>
    <property type="molecule type" value="Genomic_DNA"/>
</dbReference>
<protein>
    <submittedName>
        <fullName evidence="2">Uncharacterized protein</fullName>
    </submittedName>
</protein>
<comment type="caution">
    <text evidence="2">The sequence shown here is derived from an EMBL/GenBank/DDBJ whole genome shotgun (WGS) entry which is preliminary data.</text>
</comment>
<feature type="compositionally biased region" description="Acidic residues" evidence="1">
    <location>
        <begin position="120"/>
        <end position="132"/>
    </location>
</feature>
<sequence length="143" mass="15729">MIPYGDIELGKISTPPSTLLFPLLSTLISDPENAEERNQEILIEGVANKANIPIPHLSEEAKRVDPRQIAAVWAPGPGVDEGEILALVSDAVPCVSVEGAGVVVERFARPLERSQCGIESDWEVEEEEEEEEGVLREMKEERK</sequence>
<reference evidence="2 3" key="1">
    <citation type="submission" date="2019-01" db="EMBL/GenBank/DDBJ databases">
        <title>Sequencing of cultivated peanut Arachis hypogaea provides insights into genome evolution and oil improvement.</title>
        <authorList>
            <person name="Chen X."/>
        </authorList>
    </citation>
    <scope>NUCLEOTIDE SEQUENCE [LARGE SCALE GENOMIC DNA]</scope>
    <source>
        <strain evidence="3">cv. Fuhuasheng</strain>
        <tissue evidence="2">Leaves</tissue>
    </source>
</reference>
<proteinExistence type="predicted"/>
<feature type="region of interest" description="Disordered" evidence="1">
    <location>
        <begin position="120"/>
        <end position="143"/>
    </location>
</feature>
<keyword evidence="3" id="KW-1185">Reference proteome</keyword>
<evidence type="ECO:0000256" key="1">
    <source>
        <dbReference type="SAM" id="MobiDB-lite"/>
    </source>
</evidence>
<dbReference type="AlphaFoldDB" id="A0A445DRR2"/>
<accession>A0A445DRR2</accession>
<feature type="compositionally biased region" description="Basic and acidic residues" evidence="1">
    <location>
        <begin position="133"/>
        <end position="143"/>
    </location>
</feature>
<evidence type="ECO:0000313" key="3">
    <source>
        <dbReference type="Proteomes" id="UP000289738"/>
    </source>
</evidence>
<dbReference type="Proteomes" id="UP000289738">
    <property type="component" value="Chromosome A03"/>
</dbReference>